<evidence type="ECO:0000256" key="4">
    <source>
        <dbReference type="ARBA" id="ARBA00022692"/>
    </source>
</evidence>
<dbReference type="EnsemblMetazoa" id="MDOA005596-RA">
    <property type="protein sequence ID" value="MDOA005596-PA"/>
    <property type="gene ID" value="MDOA005596"/>
</dbReference>
<protein>
    <recommendedName>
        <fullName evidence="9">MICOS complex subunit MIC10</fullName>
    </recommendedName>
</protein>
<evidence type="ECO:0000256" key="8">
    <source>
        <dbReference type="ARBA" id="ARBA00023136"/>
    </source>
</evidence>
<dbReference type="InterPro" id="IPR007512">
    <property type="entry name" value="Mic10"/>
</dbReference>
<evidence type="ECO:0000256" key="7">
    <source>
        <dbReference type="ARBA" id="ARBA00023128"/>
    </source>
</evidence>
<comment type="similarity">
    <text evidence="3 9">Belongs to the MICOS complex subunit Mic10 family.</text>
</comment>
<gene>
    <name evidence="10" type="primary">101888210</name>
    <name evidence="12" type="synonym">LOC101888210</name>
</gene>
<keyword evidence="6 9" id="KW-1133">Transmembrane helix</keyword>
<evidence type="ECO:0000256" key="6">
    <source>
        <dbReference type="ARBA" id="ARBA00022989"/>
    </source>
</evidence>
<dbReference type="eggNOG" id="KOG4604">
    <property type="taxonomic scope" value="Eukaryota"/>
</dbReference>
<dbReference type="AlphaFoldDB" id="A0A1I8MJN0"/>
<dbReference type="STRING" id="7370.A0A1I8MJN0"/>
<organism evidence="10">
    <name type="scientific">Musca domestica</name>
    <name type="common">House fly</name>
    <dbReference type="NCBI Taxonomy" id="7370"/>
    <lineage>
        <taxon>Eukaryota</taxon>
        <taxon>Metazoa</taxon>
        <taxon>Ecdysozoa</taxon>
        <taxon>Arthropoda</taxon>
        <taxon>Hexapoda</taxon>
        <taxon>Insecta</taxon>
        <taxon>Pterygota</taxon>
        <taxon>Neoptera</taxon>
        <taxon>Endopterygota</taxon>
        <taxon>Diptera</taxon>
        <taxon>Brachycera</taxon>
        <taxon>Muscomorpha</taxon>
        <taxon>Muscoidea</taxon>
        <taxon>Muscidae</taxon>
        <taxon>Musca</taxon>
    </lineage>
</organism>
<comment type="subunit">
    <text evidence="9">Component of the mitochondrial contact site and cristae organizing system (MICOS) complex.</text>
</comment>
<name>A0A1I8MJN0_MUSDO</name>
<evidence type="ECO:0000256" key="5">
    <source>
        <dbReference type="ARBA" id="ARBA00022792"/>
    </source>
</evidence>
<evidence type="ECO:0000256" key="9">
    <source>
        <dbReference type="RuleBase" id="RU363011"/>
    </source>
</evidence>
<dbReference type="GO" id="GO:0061617">
    <property type="term" value="C:MICOS complex"/>
    <property type="evidence" value="ECO:0007669"/>
    <property type="project" value="UniProtKB-UniRule"/>
</dbReference>
<accession>A0A1I8MJN0</accession>
<dbReference type="GeneID" id="101888210"/>
<reference evidence="12" key="2">
    <citation type="submission" date="2025-04" db="UniProtKB">
        <authorList>
            <consortium name="RefSeq"/>
        </authorList>
    </citation>
    <scope>IDENTIFICATION</scope>
    <source>
        <strain evidence="12">Aabys</strain>
    </source>
</reference>
<evidence type="ECO:0000313" key="10">
    <source>
        <dbReference type="EnsemblMetazoa" id="MDOA005596-PA"/>
    </source>
</evidence>
<comment type="function">
    <text evidence="1 9">Component of the MICOS complex, a large protein complex of the mitochondrial inner membrane that plays crucial roles in the maintenance of crista junctions, inner membrane architecture, and formation of contact sites to the outer membrane.</text>
</comment>
<keyword evidence="8 9" id="KW-0472">Membrane</keyword>
<dbReference type="OrthoDB" id="1916310at2759"/>
<keyword evidence="4 9" id="KW-0812">Transmembrane</keyword>
<comment type="subcellular location">
    <subcellularLocation>
        <location evidence="2 9">Mitochondrion inner membrane</location>
        <topology evidence="2 9">Single-pass membrane protein</topology>
    </subcellularLocation>
</comment>
<evidence type="ECO:0000256" key="2">
    <source>
        <dbReference type="ARBA" id="ARBA00004434"/>
    </source>
</evidence>
<dbReference type="VEuPathDB" id="VectorBase:MDOA005596"/>
<dbReference type="VEuPathDB" id="VectorBase:MDOMA2_010678"/>
<keyword evidence="11" id="KW-1185">Reference proteome</keyword>
<evidence type="ECO:0000256" key="3">
    <source>
        <dbReference type="ARBA" id="ARBA00006792"/>
    </source>
</evidence>
<dbReference type="KEGG" id="mde:101888210"/>
<feature type="transmembrane region" description="Helical" evidence="9">
    <location>
        <begin position="22"/>
        <end position="41"/>
    </location>
</feature>
<evidence type="ECO:0000313" key="12">
    <source>
        <dbReference type="RefSeq" id="XP_005188490.1"/>
    </source>
</evidence>
<proteinExistence type="inferred from homology"/>
<reference evidence="10" key="1">
    <citation type="submission" date="2020-05" db="UniProtKB">
        <authorList>
            <consortium name="EnsemblMetazoa"/>
        </authorList>
    </citation>
    <scope>IDENTIFICATION</scope>
    <source>
        <strain evidence="10">Aabys</strain>
    </source>
</reference>
<keyword evidence="5 9" id="KW-0999">Mitochondrion inner membrane</keyword>
<dbReference type="RefSeq" id="XP_005188490.1">
    <property type="nucleotide sequence ID" value="XM_005188433.3"/>
</dbReference>
<dbReference type="Pfam" id="PF04418">
    <property type="entry name" value="DUF543"/>
    <property type="match status" value="1"/>
</dbReference>
<dbReference type="PANTHER" id="PTHR21304">
    <property type="entry name" value="MICOS COMPLEX SUBUNIT MIC10"/>
    <property type="match status" value="1"/>
</dbReference>
<keyword evidence="7 9" id="KW-0496">Mitochondrion</keyword>
<evidence type="ECO:0000313" key="11">
    <source>
        <dbReference type="Proteomes" id="UP001652621"/>
    </source>
</evidence>
<evidence type="ECO:0000256" key="1">
    <source>
        <dbReference type="ARBA" id="ARBA00002689"/>
    </source>
</evidence>
<dbReference type="Proteomes" id="UP001652621">
    <property type="component" value="Unplaced"/>
</dbReference>
<sequence length="69" mass="7526">MPQVSKSEDEFGKKIDRCITDMGIKSVSGLAIGSVLSLLIFKRKAWPLIMGTGFGAGVSYRTCQKDLNM</sequence>
<dbReference type="PANTHER" id="PTHR21304:SF0">
    <property type="entry name" value="MICOS COMPLEX SUBUNIT MIC10"/>
    <property type="match status" value="1"/>
</dbReference>